<protein>
    <submittedName>
        <fullName evidence="7">MFS transporter</fullName>
    </submittedName>
</protein>
<feature type="transmembrane region" description="Helical" evidence="5">
    <location>
        <begin position="12"/>
        <end position="29"/>
    </location>
</feature>
<feature type="domain" description="Major facilitator superfamily (MFS) profile" evidence="6">
    <location>
        <begin position="14"/>
        <end position="420"/>
    </location>
</feature>
<dbReference type="PANTHER" id="PTHR43826:SF3">
    <property type="entry name" value="GLUCOSE-6-PHOSPHATE EXCHANGER SLC37A4"/>
    <property type="match status" value="1"/>
</dbReference>
<dbReference type="InterPro" id="IPR011701">
    <property type="entry name" value="MFS"/>
</dbReference>
<sequence>MSLTKEQKYWRKRIFFLTWIAYAGFYFGRKNLSVTWSSMAADLELNNSNYASIIFIYSLIYTIGQFLNGYLSDTFGPRKVVSIGLFLAAIGNFFLGMTFSVAIVVFLIGLNGYGQSTGWSGLIKNMTPWFRTNERGIVMSWWSTCYVTGGFLATVFATYAAFDMDFMSELGWKRGFFFPSAILLLIAFLYLLFTRNDPKETNIPIIVEDKYNFQTGGSAKAEKLKILKLLITNKALWIYSSCYMILKMTRYSFLFWLPIYLERSLQYDPNEAGYISSVYELIGFFGVILAGYTSDKIFNSKRFSTVSLMMLGLASVCLLHPYLVTFGKFGTILSIALIGMATYGPDSLICTAGSMDVGGKKGAGMAAGIINGMGSIGQMFSGFIVVAINEAFGWNNLFYFFVLMATIGGGLAALKWNFKSPERHLEYPTNA</sequence>
<proteinExistence type="predicted"/>
<dbReference type="AlphaFoldDB" id="A0A8J7IIF9"/>
<feature type="transmembrane region" description="Helical" evidence="5">
    <location>
        <begin position="303"/>
        <end position="323"/>
    </location>
</feature>
<feature type="transmembrane region" description="Helical" evidence="5">
    <location>
        <begin position="394"/>
        <end position="414"/>
    </location>
</feature>
<comment type="caution">
    <text evidence="7">The sequence shown here is derived from an EMBL/GenBank/DDBJ whole genome shotgun (WGS) entry which is preliminary data.</text>
</comment>
<name>A0A8J7IIF9_9FLAO</name>
<dbReference type="InterPro" id="IPR000849">
    <property type="entry name" value="Sugar_P_transporter"/>
</dbReference>
<evidence type="ECO:0000256" key="4">
    <source>
        <dbReference type="ARBA" id="ARBA00023136"/>
    </source>
</evidence>
<dbReference type="GO" id="GO:0016020">
    <property type="term" value="C:membrane"/>
    <property type="evidence" value="ECO:0007669"/>
    <property type="project" value="InterPro"/>
</dbReference>
<dbReference type="InterPro" id="IPR036259">
    <property type="entry name" value="MFS_trans_sf"/>
</dbReference>
<keyword evidence="3 5" id="KW-1133">Transmembrane helix</keyword>
<feature type="transmembrane region" description="Helical" evidence="5">
    <location>
        <begin position="139"/>
        <end position="162"/>
    </location>
</feature>
<evidence type="ECO:0000256" key="3">
    <source>
        <dbReference type="ARBA" id="ARBA00022989"/>
    </source>
</evidence>
<feature type="transmembrane region" description="Helical" evidence="5">
    <location>
        <begin position="363"/>
        <end position="388"/>
    </location>
</feature>
<dbReference type="SUPFAM" id="SSF103473">
    <property type="entry name" value="MFS general substrate transporter"/>
    <property type="match status" value="1"/>
</dbReference>
<dbReference type="InterPro" id="IPR020846">
    <property type="entry name" value="MFS_dom"/>
</dbReference>
<dbReference type="InterPro" id="IPR051337">
    <property type="entry name" value="OPA_Antiporter"/>
</dbReference>
<dbReference type="PIRSF" id="PIRSF002808">
    <property type="entry name" value="Hexose_phosphate_transp"/>
    <property type="match status" value="1"/>
</dbReference>
<evidence type="ECO:0000256" key="1">
    <source>
        <dbReference type="ARBA" id="ARBA00004127"/>
    </source>
</evidence>
<dbReference type="Pfam" id="PF07690">
    <property type="entry name" value="MFS_1"/>
    <property type="match status" value="1"/>
</dbReference>
<keyword evidence="8" id="KW-1185">Reference proteome</keyword>
<evidence type="ECO:0000259" key="6">
    <source>
        <dbReference type="PROSITE" id="PS50850"/>
    </source>
</evidence>
<organism evidence="7 8">
    <name type="scientific">Snuella sedimenti</name>
    <dbReference type="NCBI Taxonomy" id="2798802"/>
    <lineage>
        <taxon>Bacteria</taxon>
        <taxon>Pseudomonadati</taxon>
        <taxon>Bacteroidota</taxon>
        <taxon>Flavobacteriia</taxon>
        <taxon>Flavobacteriales</taxon>
        <taxon>Flavobacteriaceae</taxon>
        <taxon>Snuella</taxon>
    </lineage>
</organism>
<dbReference type="PROSITE" id="PS50850">
    <property type="entry name" value="MFS"/>
    <property type="match status" value="1"/>
</dbReference>
<comment type="subcellular location">
    <subcellularLocation>
        <location evidence="1">Endomembrane system</location>
        <topology evidence="1">Multi-pass membrane protein</topology>
    </subcellularLocation>
</comment>
<feature type="transmembrane region" description="Helical" evidence="5">
    <location>
        <begin position="174"/>
        <end position="193"/>
    </location>
</feature>
<dbReference type="GO" id="GO:0035435">
    <property type="term" value="P:phosphate ion transmembrane transport"/>
    <property type="evidence" value="ECO:0007669"/>
    <property type="project" value="TreeGrafter"/>
</dbReference>
<reference evidence="7" key="1">
    <citation type="submission" date="2020-12" db="EMBL/GenBank/DDBJ databases">
        <title>Snuella sp. nov., isolated from sediment in Incheon.</title>
        <authorList>
            <person name="Kim W."/>
        </authorList>
    </citation>
    <scope>NUCLEOTIDE SEQUENCE</scope>
    <source>
        <strain evidence="7">CAU 1569</strain>
    </source>
</reference>
<dbReference type="GO" id="GO:0061513">
    <property type="term" value="F:glucose 6-phosphate:phosphate antiporter activity"/>
    <property type="evidence" value="ECO:0007669"/>
    <property type="project" value="TreeGrafter"/>
</dbReference>
<dbReference type="PANTHER" id="PTHR43826">
    <property type="entry name" value="GLUCOSE-6-PHOSPHATE EXCHANGER SLC37A4"/>
    <property type="match status" value="1"/>
</dbReference>
<feature type="transmembrane region" description="Helical" evidence="5">
    <location>
        <begin position="49"/>
        <end position="71"/>
    </location>
</feature>
<gene>
    <name evidence="7" type="ORF">JF259_12585</name>
</gene>
<accession>A0A8J7IIF9</accession>
<evidence type="ECO:0000313" key="8">
    <source>
        <dbReference type="Proteomes" id="UP000610931"/>
    </source>
</evidence>
<dbReference type="Gene3D" id="1.20.1250.20">
    <property type="entry name" value="MFS general substrate transporter like domains"/>
    <property type="match status" value="2"/>
</dbReference>
<dbReference type="RefSeq" id="WP_199115688.1">
    <property type="nucleotide sequence ID" value="NZ_JAELVQ010000017.1"/>
</dbReference>
<dbReference type="GO" id="GO:0012505">
    <property type="term" value="C:endomembrane system"/>
    <property type="evidence" value="ECO:0007669"/>
    <property type="project" value="UniProtKB-SubCell"/>
</dbReference>
<dbReference type="EMBL" id="JAELVQ010000017">
    <property type="protein sequence ID" value="MBJ6368926.1"/>
    <property type="molecule type" value="Genomic_DNA"/>
</dbReference>
<evidence type="ECO:0000256" key="2">
    <source>
        <dbReference type="ARBA" id="ARBA00022692"/>
    </source>
</evidence>
<keyword evidence="2 5" id="KW-0812">Transmembrane</keyword>
<feature type="transmembrane region" description="Helical" evidence="5">
    <location>
        <begin position="83"/>
        <end position="110"/>
    </location>
</feature>
<keyword evidence="4 5" id="KW-0472">Membrane</keyword>
<dbReference type="Proteomes" id="UP000610931">
    <property type="component" value="Unassembled WGS sequence"/>
</dbReference>
<evidence type="ECO:0000256" key="5">
    <source>
        <dbReference type="SAM" id="Phobius"/>
    </source>
</evidence>
<feature type="transmembrane region" description="Helical" evidence="5">
    <location>
        <begin position="329"/>
        <end position="351"/>
    </location>
</feature>
<feature type="transmembrane region" description="Helical" evidence="5">
    <location>
        <begin position="272"/>
        <end position="291"/>
    </location>
</feature>
<evidence type="ECO:0000313" key="7">
    <source>
        <dbReference type="EMBL" id="MBJ6368926.1"/>
    </source>
</evidence>